<sequence length="629" mass="64179">MVLDSSGSMADGDGAGSTRIAAARKAVGTVVDGLPDGHPTGLRVYGADKPRGCEDTRLVTPVRPLDRAGIKASVAAVEPKGDTPIGLSLRKAAQDLPAAPEGAIGRRSILLISDGEDNCGAPEPCKVAAQLGAKGVDLRIDTIGFQVRGKAREQLECVAEAGHGSYYDAPDAKALARQLERAARLSSDGYRFKGTRITGGGSAARAEPVGAGQYLDTIGPGETRWYEAELDAASTAEFAATAVPQPGVPVAFGDGLEVTLAGTGEYAPTCERNTVSFGQDEGAHPLTGAAARIPSADGGGSCDKAGTYHFAVTRKSEASSDRARWPLEIRHTTEEPLRKGVTPAQSAPEYGAGGKDARLPTGAPETTHGGTGFNDAAKLGKGVWKDTLLPAQTRWYRVPVGWGQQVRYDVEFANEPTLDEDTSALSFVRTDVYSPGRHPVADGAEFTPRTTYTGEPTAVSHGTVPVSWTNRYETSGGVTPVHRNGDYYIAVTLGAEAARIAENAAVGVILRVDVKGRQKTGPQHNAPPVRDAAGGGDREENGTGAGDGGGDGAGWSGPVVAAVAGGTGVALLGGLAAAYVRARRGRGAPAAAGAWAGAGVHAGTDSGTGSGTGTGTGTGPEDSTRGGAW</sequence>
<evidence type="ECO:0000259" key="3">
    <source>
        <dbReference type="PROSITE" id="PS50234"/>
    </source>
</evidence>
<keyword evidence="2" id="KW-0812">Transmembrane</keyword>
<evidence type="ECO:0000313" key="5">
    <source>
        <dbReference type="Proteomes" id="UP000254425"/>
    </source>
</evidence>
<feature type="region of interest" description="Disordered" evidence="1">
    <location>
        <begin position="598"/>
        <end position="629"/>
    </location>
</feature>
<dbReference type="PROSITE" id="PS50234">
    <property type="entry name" value="VWFA"/>
    <property type="match status" value="1"/>
</dbReference>
<feature type="region of interest" description="Disordered" evidence="1">
    <location>
        <begin position="337"/>
        <end position="374"/>
    </location>
</feature>
<dbReference type="Proteomes" id="UP000254425">
    <property type="component" value="Chromosome"/>
</dbReference>
<feature type="transmembrane region" description="Helical" evidence="2">
    <location>
        <begin position="559"/>
        <end position="580"/>
    </location>
</feature>
<feature type="compositionally biased region" description="Gly residues" evidence="1">
    <location>
        <begin position="543"/>
        <end position="552"/>
    </location>
</feature>
<dbReference type="EMBL" id="CP031320">
    <property type="protein sequence ID" value="AXK33488.1"/>
    <property type="molecule type" value="Genomic_DNA"/>
</dbReference>
<keyword evidence="2" id="KW-0472">Membrane</keyword>
<feature type="compositionally biased region" description="Gly residues" evidence="1">
    <location>
        <begin position="606"/>
        <end position="618"/>
    </location>
</feature>
<feature type="domain" description="VWFA" evidence="3">
    <location>
        <begin position="1"/>
        <end position="182"/>
    </location>
</feature>
<dbReference type="InterPro" id="IPR002035">
    <property type="entry name" value="VWF_A"/>
</dbReference>
<evidence type="ECO:0000256" key="1">
    <source>
        <dbReference type="SAM" id="MobiDB-lite"/>
    </source>
</evidence>
<evidence type="ECO:0000256" key="2">
    <source>
        <dbReference type="SAM" id="Phobius"/>
    </source>
</evidence>
<keyword evidence="2" id="KW-1133">Transmembrane helix</keyword>
<feature type="region of interest" description="Disordered" evidence="1">
    <location>
        <begin position="518"/>
        <end position="552"/>
    </location>
</feature>
<dbReference type="Pfam" id="PF13519">
    <property type="entry name" value="VWA_2"/>
    <property type="match status" value="1"/>
</dbReference>
<organism evidence="4 5">
    <name type="scientific">Streptomyces armeniacus</name>
    <dbReference type="NCBI Taxonomy" id="83291"/>
    <lineage>
        <taxon>Bacteria</taxon>
        <taxon>Bacillati</taxon>
        <taxon>Actinomycetota</taxon>
        <taxon>Actinomycetes</taxon>
        <taxon>Kitasatosporales</taxon>
        <taxon>Streptomycetaceae</taxon>
        <taxon>Streptomyces</taxon>
    </lineage>
</organism>
<dbReference type="SMART" id="SM00327">
    <property type="entry name" value="VWA"/>
    <property type="match status" value="1"/>
</dbReference>
<evidence type="ECO:0000313" key="4">
    <source>
        <dbReference type="EMBL" id="AXK33488.1"/>
    </source>
</evidence>
<dbReference type="Gene3D" id="3.40.50.410">
    <property type="entry name" value="von Willebrand factor, type A domain"/>
    <property type="match status" value="1"/>
</dbReference>
<dbReference type="InterPro" id="IPR036465">
    <property type="entry name" value="vWFA_dom_sf"/>
</dbReference>
<dbReference type="KEGG" id="sarm:DVA86_13340"/>
<keyword evidence="5" id="KW-1185">Reference proteome</keyword>
<name>A0A345XPC2_9ACTN</name>
<accession>A0A345XPC2</accession>
<proteinExistence type="predicted"/>
<dbReference type="AlphaFoldDB" id="A0A345XPC2"/>
<dbReference type="SUPFAM" id="SSF53300">
    <property type="entry name" value="vWA-like"/>
    <property type="match status" value="1"/>
</dbReference>
<reference evidence="4 5" key="1">
    <citation type="submission" date="2018-07" db="EMBL/GenBank/DDBJ databases">
        <title>Draft genome of the type strain Streptomyces armeniacus ATCC 15676.</title>
        <authorList>
            <person name="Labana P."/>
            <person name="Gosse J.T."/>
            <person name="Boddy C.N."/>
        </authorList>
    </citation>
    <scope>NUCLEOTIDE SEQUENCE [LARGE SCALE GENOMIC DNA]</scope>
    <source>
        <strain evidence="4 5">ATCC 15676</strain>
    </source>
</reference>
<protein>
    <submittedName>
        <fullName evidence="4">VWA domain-containing protein</fullName>
    </submittedName>
</protein>
<feature type="region of interest" description="Disordered" evidence="1">
    <location>
        <begin position="439"/>
        <end position="458"/>
    </location>
</feature>
<gene>
    <name evidence="4" type="ORF">DVA86_13340</name>
</gene>